<keyword evidence="2" id="KW-0238">DNA-binding</keyword>
<dbReference type="PROSITE" id="PS00622">
    <property type="entry name" value="HTH_LUXR_1"/>
    <property type="match status" value="1"/>
</dbReference>
<evidence type="ECO:0000256" key="2">
    <source>
        <dbReference type="ARBA" id="ARBA00023125"/>
    </source>
</evidence>
<keyword evidence="3" id="KW-0804">Transcription</keyword>
<evidence type="ECO:0000256" key="4">
    <source>
        <dbReference type="PROSITE-ProRule" id="PRU00169"/>
    </source>
</evidence>
<protein>
    <submittedName>
        <fullName evidence="7">Two-component system regulator</fullName>
    </submittedName>
</protein>
<dbReference type="KEGG" id="scy:SCATT_p16360"/>
<evidence type="ECO:0000259" key="6">
    <source>
        <dbReference type="PROSITE" id="PS50110"/>
    </source>
</evidence>
<feature type="domain" description="HTH luxR-type" evidence="5">
    <location>
        <begin position="150"/>
        <end position="215"/>
    </location>
</feature>
<dbReference type="GO" id="GO:0000160">
    <property type="term" value="P:phosphorelay signal transduction system"/>
    <property type="evidence" value="ECO:0007669"/>
    <property type="project" value="InterPro"/>
</dbReference>
<keyword evidence="8" id="KW-1185">Reference proteome</keyword>
<evidence type="ECO:0000256" key="1">
    <source>
        <dbReference type="ARBA" id="ARBA00023015"/>
    </source>
</evidence>
<gene>
    <name evidence="7" type="ordered locus">SCATT_p16360</name>
</gene>
<dbReference type="Proteomes" id="UP000007842">
    <property type="component" value="Plasmid pSCATT"/>
</dbReference>
<sequence length="218" mass="22438">MPVRIVLVGLGSAAADGIRDVLNAAGESVVVAEAPGTGEAASAVRRRRPDVVVVDADAQPDRWTDRLPALLARSAAPGARAVVLTAAAGDVDVAREAAAGVRGWVLKDDAAASLVTAVEAVAAGHAWLPPPLARRLLGDHLALVSPPAPGPAEAGQLSARERSVLRLLAQGRSNAEIARELVLGEPTVKTHVSRLLAKLGLRNRVQLAVFALRSGMSE</sequence>
<dbReference type="GO" id="GO:0003677">
    <property type="term" value="F:DNA binding"/>
    <property type="evidence" value="ECO:0007669"/>
    <property type="project" value="UniProtKB-KW"/>
</dbReference>
<dbReference type="PANTHER" id="PTHR43214:SF24">
    <property type="entry name" value="TRANSCRIPTIONAL REGULATORY PROTEIN NARL-RELATED"/>
    <property type="match status" value="1"/>
</dbReference>
<dbReference type="InterPro" id="IPR011006">
    <property type="entry name" value="CheY-like_superfamily"/>
</dbReference>
<dbReference type="GO" id="GO:0006355">
    <property type="term" value="P:regulation of DNA-templated transcription"/>
    <property type="evidence" value="ECO:0007669"/>
    <property type="project" value="InterPro"/>
</dbReference>
<dbReference type="Pfam" id="PF00196">
    <property type="entry name" value="GerE"/>
    <property type="match status" value="1"/>
</dbReference>
<dbReference type="InterPro" id="IPR016032">
    <property type="entry name" value="Sig_transdc_resp-reg_C-effctor"/>
</dbReference>
<feature type="domain" description="Response regulatory" evidence="6">
    <location>
        <begin position="4"/>
        <end position="122"/>
    </location>
</feature>
<dbReference type="PRINTS" id="PR00038">
    <property type="entry name" value="HTHLUXR"/>
</dbReference>
<evidence type="ECO:0000256" key="3">
    <source>
        <dbReference type="ARBA" id="ARBA00023163"/>
    </source>
</evidence>
<dbReference type="EMBL" id="CP003229">
    <property type="protein sequence ID" value="AEW99829.1"/>
    <property type="molecule type" value="Genomic_DNA"/>
</dbReference>
<dbReference type="InterPro" id="IPR039420">
    <property type="entry name" value="WalR-like"/>
</dbReference>
<accession>F8JK36</accession>
<dbReference type="SUPFAM" id="SSF46894">
    <property type="entry name" value="C-terminal effector domain of the bipartite response regulators"/>
    <property type="match status" value="1"/>
</dbReference>
<geneLocation type="plasmid" evidence="7 8">
    <name>pSCATT</name>
</geneLocation>
<dbReference type="InterPro" id="IPR001789">
    <property type="entry name" value="Sig_transdc_resp-reg_receiver"/>
</dbReference>
<dbReference type="SMART" id="SM00421">
    <property type="entry name" value="HTH_LUXR"/>
    <property type="match status" value="1"/>
</dbReference>
<evidence type="ECO:0000313" key="8">
    <source>
        <dbReference type="Proteomes" id="UP000007842"/>
    </source>
</evidence>
<reference evidence="8" key="1">
    <citation type="submission" date="2011-12" db="EMBL/GenBank/DDBJ databases">
        <title>Complete genome sequence of Streptomyces cattleya strain DSM 46488.</title>
        <authorList>
            <person name="Ou H.-Y."/>
            <person name="Li P."/>
            <person name="Zhao C."/>
            <person name="O'Hagan D."/>
            <person name="Deng Z."/>
        </authorList>
    </citation>
    <scope>NUCLEOTIDE SEQUENCE [LARGE SCALE GENOMIC DNA]</scope>
    <source>
        <strain evidence="8">ATCC 35852 / DSM 46488 / JCM 4925 / NBRC 14057 / NRRL 8057</strain>
        <plasmid evidence="8">Plasmid pSCATT</plasmid>
    </source>
</reference>
<name>F8JK36_STREN</name>
<dbReference type="SUPFAM" id="SSF52172">
    <property type="entry name" value="CheY-like"/>
    <property type="match status" value="1"/>
</dbReference>
<keyword evidence="4" id="KW-0597">Phosphoprotein</keyword>
<dbReference type="CDD" id="cd06170">
    <property type="entry name" value="LuxR_C_like"/>
    <property type="match status" value="1"/>
</dbReference>
<dbReference type="AlphaFoldDB" id="F8JK36"/>
<feature type="modified residue" description="4-aspartylphosphate" evidence="4">
    <location>
        <position position="55"/>
    </location>
</feature>
<dbReference type="Gene3D" id="3.40.50.2300">
    <property type="match status" value="1"/>
</dbReference>
<keyword evidence="1" id="KW-0805">Transcription regulation</keyword>
<accession>G8XHJ2</accession>
<organism evidence="7 8">
    <name type="scientific">Streptantibioticus cattleyicolor (strain ATCC 35852 / DSM 46488 / JCM 4925 / NBRC 14057 / NRRL 8057)</name>
    <name type="common">Streptomyces cattleya</name>
    <dbReference type="NCBI Taxonomy" id="1003195"/>
    <lineage>
        <taxon>Bacteria</taxon>
        <taxon>Bacillati</taxon>
        <taxon>Actinomycetota</taxon>
        <taxon>Actinomycetes</taxon>
        <taxon>Kitasatosporales</taxon>
        <taxon>Streptomycetaceae</taxon>
        <taxon>Streptantibioticus</taxon>
    </lineage>
</organism>
<dbReference type="KEGG" id="sct:SCAT_p0109"/>
<keyword evidence="7" id="KW-0614">Plasmid</keyword>
<dbReference type="PANTHER" id="PTHR43214">
    <property type="entry name" value="TWO-COMPONENT RESPONSE REGULATOR"/>
    <property type="match status" value="1"/>
</dbReference>
<evidence type="ECO:0000313" key="7">
    <source>
        <dbReference type="EMBL" id="AEW99829.1"/>
    </source>
</evidence>
<dbReference type="PROSITE" id="PS50110">
    <property type="entry name" value="RESPONSE_REGULATORY"/>
    <property type="match status" value="1"/>
</dbReference>
<dbReference type="HOGENOM" id="CLU_000445_90_10_11"/>
<dbReference type="InterPro" id="IPR000792">
    <property type="entry name" value="Tscrpt_reg_LuxR_C"/>
</dbReference>
<dbReference type="PROSITE" id="PS50043">
    <property type="entry name" value="HTH_LUXR_2"/>
    <property type="match status" value="1"/>
</dbReference>
<proteinExistence type="predicted"/>
<dbReference type="OrthoDB" id="9808843at2"/>
<evidence type="ECO:0000259" key="5">
    <source>
        <dbReference type="PROSITE" id="PS50043"/>
    </source>
</evidence>
<dbReference type="PATRIC" id="fig|1003195.11.peg.101"/>